<keyword evidence="4" id="KW-0813">Transport</keyword>
<evidence type="ECO:0000256" key="9">
    <source>
        <dbReference type="ARBA" id="ARBA00023010"/>
    </source>
</evidence>
<evidence type="ECO:0000256" key="3">
    <source>
        <dbReference type="ARBA" id="ARBA00005760"/>
    </source>
</evidence>
<dbReference type="GO" id="GO:0070762">
    <property type="term" value="C:nuclear pore transmembrane ring"/>
    <property type="evidence" value="ECO:0007669"/>
    <property type="project" value="TreeGrafter"/>
</dbReference>
<protein>
    <recommendedName>
        <fullName evidence="16">Nucleoporin NDC1</fullName>
    </recommendedName>
</protein>
<feature type="transmembrane region" description="Helical" evidence="13">
    <location>
        <begin position="64"/>
        <end position="86"/>
    </location>
</feature>
<dbReference type="GO" id="GO:0051028">
    <property type="term" value="P:mRNA transport"/>
    <property type="evidence" value="ECO:0007669"/>
    <property type="project" value="UniProtKB-KW"/>
</dbReference>
<name>A0A0L0GBC8_9EUKA</name>
<comment type="similarity">
    <text evidence="3">Belongs to the NDC1 family.</text>
</comment>
<evidence type="ECO:0000256" key="6">
    <source>
        <dbReference type="ARBA" id="ARBA00022816"/>
    </source>
</evidence>
<evidence type="ECO:0000256" key="7">
    <source>
        <dbReference type="ARBA" id="ARBA00022927"/>
    </source>
</evidence>
<evidence type="ECO:0000256" key="13">
    <source>
        <dbReference type="SAM" id="Phobius"/>
    </source>
</evidence>
<dbReference type="PANTHER" id="PTHR13269:SF6">
    <property type="entry name" value="NUCLEOPORIN NDC1"/>
    <property type="match status" value="1"/>
</dbReference>
<gene>
    <name evidence="14" type="ORF">SARC_01673</name>
</gene>
<dbReference type="GO" id="GO:0031965">
    <property type="term" value="C:nuclear membrane"/>
    <property type="evidence" value="ECO:0007669"/>
    <property type="project" value="UniProtKB-SubCell"/>
</dbReference>
<dbReference type="GO" id="GO:0015031">
    <property type="term" value="P:protein transport"/>
    <property type="evidence" value="ECO:0007669"/>
    <property type="project" value="UniProtKB-KW"/>
</dbReference>
<dbReference type="GO" id="GO:0030674">
    <property type="term" value="F:protein-macromolecule adaptor activity"/>
    <property type="evidence" value="ECO:0007669"/>
    <property type="project" value="TreeGrafter"/>
</dbReference>
<keyword evidence="10" id="KW-0906">Nuclear pore complex</keyword>
<keyword evidence="6" id="KW-0509">mRNA transport</keyword>
<evidence type="ECO:0000256" key="11">
    <source>
        <dbReference type="ARBA" id="ARBA00023136"/>
    </source>
</evidence>
<evidence type="ECO:0000256" key="12">
    <source>
        <dbReference type="ARBA" id="ARBA00023242"/>
    </source>
</evidence>
<sequence>MTKITLHEIYYPRQWAYTYFASLFSLHSIMYTLGLVVISVIAQVFHLMYSTVRRSTPLSRIDKFLGFVHMLPFILGCMTFGLAYAFCYNQEGGPLFYEKGQPNENKFFVCTVGLWTGWVYALSYWKYEEGHLRFPERHDDFVHSVCAHLERAITRAVPLTFRTIVCLVPAVWYGRTNLPLSWTVNYLPDTTGLGVLQYVQLLCIACYYNMLVASTLLAIQELVELFRTSHNNRIAIFNGPLAGTQGRPGNDQIHPTLRASTTTINAEELLWMMEADLRYPNAAYNKYRAFELLQRRVNGDLEWGLFLLDADVSQPNAGEGMQTISKTPAIVFILQQCVDILQMQILWVESERSSRNATAALPGTLVNPYLAHDSLRAPTFEPTWREIVNAKANDVITDIRMYLAHLLLGRADTFATHAHVSTVLPEEPGAFDRTCGVPFQNGGCRTEEVGIRYAVQGPDRRFGETHGLSAPYGVRSRQTTLDGGVAAAPSVMNVATPPQSGYLILDNTWGAKNKALVALLMHIPGSRYFTRSLEELRTRAVFADYQLVVWAMRAATQIVINGANIHTRLGKTLLRSGMAVTLLNQLLECLVAVELHNADPLHNLDDPSSGLRGDVRKRQATAMIEVLEQSLYSLSNAYRKQIPGMKIQRPDKLAKYLS</sequence>
<evidence type="ECO:0000256" key="5">
    <source>
        <dbReference type="ARBA" id="ARBA00022692"/>
    </source>
</evidence>
<evidence type="ECO:0000313" key="14">
    <source>
        <dbReference type="EMBL" id="KNC86196.1"/>
    </source>
</evidence>
<dbReference type="PANTHER" id="PTHR13269">
    <property type="entry name" value="NUCLEOPORIN NDC1"/>
    <property type="match status" value="1"/>
</dbReference>
<keyword evidence="8 13" id="KW-1133">Transmembrane helix</keyword>
<dbReference type="InterPro" id="IPR019049">
    <property type="entry name" value="Nucleoporin_prot_Ndc1/Nup"/>
</dbReference>
<keyword evidence="11 13" id="KW-0472">Membrane</keyword>
<dbReference type="Proteomes" id="UP000054560">
    <property type="component" value="Unassembled WGS sequence"/>
</dbReference>
<reference evidence="14 15" key="1">
    <citation type="submission" date="2011-02" db="EMBL/GenBank/DDBJ databases">
        <title>The Genome Sequence of Sphaeroforma arctica JP610.</title>
        <authorList>
            <consortium name="The Broad Institute Genome Sequencing Platform"/>
            <person name="Russ C."/>
            <person name="Cuomo C."/>
            <person name="Young S.K."/>
            <person name="Zeng Q."/>
            <person name="Gargeya S."/>
            <person name="Alvarado L."/>
            <person name="Berlin A."/>
            <person name="Chapman S.B."/>
            <person name="Chen Z."/>
            <person name="Freedman E."/>
            <person name="Gellesch M."/>
            <person name="Goldberg J."/>
            <person name="Griggs A."/>
            <person name="Gujja S."/>
            <person name="Heilman E."/>
            <person name="Heiman D."/>
            <person name="Howarth C."/>
            <person name="Mehta T."/>
            <person name="Neiman D."/>
            <person name="Pearson M."/>
            <person name="Roberts A."/>
            <person name="Saif S."/>
            <person name="Shea T."/>
            <person name="Shenoy N."/>
            <person name="Sisk P."/>
            <person name="Stolte C."/>
            <person name="Sykes S."/>
            <person name="White J."/>
            <person name="Yandava C."/>
            <person name="Burger G."/>
            <person name="Gray M.W."/>
            <person name="Holland P.W.H."/>
            <person name="King N."/>
            <person name="Lang F.B.F."/>
            <person name="Roger A.J."/>
            <person name="Ruiz-Trillo I."/>
            <person name="Haas B."/>
            <person name="Nusbaum C."/>
            <person name="Birren B."/>
        </authorList>
    </citation>
    <scope>NUCLEOTIDE SEQUENCE [LARGE SCALE GENOMIC DNA]</scope>
    <source>
        <strain evidence="14 15">JP610</strain>
    </source>
</reference>
<keyword evidence="12" id="KW-0539">Nucleus</keyword>
<dbReference type="AlphaFoldDB" id="A0A0L0GBC8"/>
<evidence type="ECO:0000313" key="15">
    <source>
        <dbReference type="Proteomes" id="UP000054560"/>
    </source>
</evidence>
<evidence type="ECO:0000256" key="8">
    <source>
        <dbReference type="ARBA" id="ARBA00022989"/>
    </source>
</evidence>
<proteinExistence type="inferred from homology"/>
<feature type="transmembrane region" description="Helical" evidence="13">
    <location>
        <begin position="106"/>
        <end position="125"/>
    </location>
</feature>
<dbReference type="GO" id="GO:0006999">
    <property type="term" value="P:nuclear pore organization"/>
    <property type="evidence" value="ECO:0007669"/>
    <property type="project" value="TreeGrafter"/>
</dbReference>
<dbReference type="EMBL" id="KQ241664">
    <property type="protein sequence ID" value="KNC86196.1"/>
    <property type="molecule type" value="Genomic_DNA"/>
</dbReference>
<evidence type="ECO:0008006" key="16">
    <source>
        <dbReference type="Google" id="ProtNLM"/>
    </source>
</evidence>
<comment type="subcellular location">
    <subcellularLocation>
        <location evidence="1">Nucleus membrane</location>
        <topology evidence="1">Multi-pass membrane protein</topology>
    </subcellularLocation>
    <subcellularLocation>
        <location evidence="2">Nucleus</location>
        <location evidence="2">Nuclear pore complex</location>
    </subcellularLocation>
</comment>
<evidence type="ECO:0000256" key="2">
    <source>
        <dbReference type="ARBA" id="ARBA00004567"/>
    </source>
</evidence>
<keyword evidence="5 13" id="KW-0812">Transmembrane</keyword>
<evidence type="ECO:0000256" key="4">
    <source>
        <dbReference type="ARBA" id="ARBA00022448"/>
    </source>
</evidence>
<keyword evidence="7" id="KW-0653">Protein transport</keyword>
<evidence type="ECO:0000256" key="10">
    <source>
        <dbReference type="ARBA" id="ARBA00023132"/>
    </source>
</evidence>
<accession>A0A0L0GBC8</accession>
<feature type="transmembrane region" description="Helical" evidence="13">
    <location>
        <begin position="29"/>
        <end position="52"/>
    </location>
</feature>
<keyword evidence="9" id="KW-0811">Translocation</keyword>
<dbReference type="GeneID" id="25902177"/>
<dbReference type="RefSeq" id="XP_014160098.1">
    <property type="nucleotide sequence ID" value="XM_014304623.1"/>
</dbReference>
<keyword evidence="15" id="KW-1185">Reference proteome</keyword>
<organism evidence="14 15">
    <name type="scientific">Sphaeroforma arctica JP610</name>
    <dbReference type="NCBI Taxonomy" id="667725"/>
    <lineage>
        <taxon>Eukaryota</taxon>
        <taxon>Ichthyosporea</taxon>
        <taxon>Ichthyophonida</taxon>
        <taxon>Sphaeroforma</taxon>
    </lineage>
</organism>
<evidence type="ECO:0000256" key="1">
    <source>
        <dbReference type="ARBA" id="ARBA00004232"/>
    </source>
</evidence>